<gene>
    <name evidence="5" type="ORF">RZ517_06095</name>
</gene>
<evidence type="ECO:0000256" key="1">
    <source>
        <dbReference type="ARBA" id="ARBA00001933"/>
    </source>
</evidence>
<dbReference type="InterPro" id="IPR015421">
    <property type="entry name" value="PyrdxlP-dep_Trfase_major"/>
</dbReference>
<dbReference type="Gene3D" id="3.40.640.10">
    <property type="entry name" value="Type I PLP-dependent aspartate aminotransferase-like (Major domain)"/>
    <property type="match status" value="1"/>
</dbReference>
<dbReference type="RefSeq" id="WP_338550576.1">
    <property type="nucleotide sequence ID" value="NZ_CP146069.1"/>
</dbReference>
<keyword evidence="6" id="KW-1185">Reference proteome</keyword>
<dbReference type="InterPro" id="IPR000192">
    <property type="entry name" value="Aminotrans_V_dom"/>
</dbReference>
<evidence type="ECO:0000259" key="4">
    <source>
        <dbReference type="Pfam" id="PF00266"/>
    </source>
</evidence>
<dbReference type="Pfam" id="PF00266">
    <property type="entry name" value="Aminotran_5"/>
    <property type="match status" value="1"/>
</dbReference>
<evidence type="ECO:0000256" key="2">
    <source>
        <dbReference type="ARBA" id="ARBA00009236"/>
    </source>
</evidence>
<keyword evidence="5" id="KW-0808">Transferase</keyword>
<name>A0ABZ2HJ20_9RHOB</name>
<evidence type="ECO:0000256" key="3">
    <source>
        <dbReference type="ARBA" id="ARBA00022898"/>
    </source>
</evidence>
<dbReference type="PANTHER" id="PTHR21152">
    <property type="entry name" value="AMINOTRANSFERASE CLASS V"/>
    <property type="match status" value="1"/>
</dbReference>
<proteinExistence type="inferred from homology"/>
<organism evidence="5 6">
    <name type="scientific">Roseovarius phycicola</name>
    <dbReference type="NCBI Taxonomy" id="3080976"/>
    <lineage>
        <taxon>Bacteria</taxon>
        <taxon>Pseudomonadati</taxon>
        <taxon>Pseudomonadota</taxon>
        <taxon>Alphaproteobacteria</taxon>
        <taxon>Rhodobacterales</taxon>
        <taxon>Roseobacteraceae</taxon>
        <taxon>Roseovarius</taxon>
    </lineage>
</organism>
<reference evidence="5 6" key="1">
    <citation type="submission" date="2023-10" db="EMBL/GenBank/DDBJ databases">
        <title>Roseovarius strain S88 nov., isolated from a marine algae.</title>
        <authorList>
            <person name="Lee M.W."/>
            <person name="Lee J.K."/>
            <person name="Kim J.M."/>
            <person name="Choi D.G."/>
            <person name="Baek J.H."/>
            <person name="Bayburt H."/>
            <person name="Jung J.J."/>
            <person name="Han D.M."/>
            <person name="Jeon C.O."/>
        </authorList>
    </citation>
    <scope>NUCLEOTIDE SEQUENCE [LARGE SCALE GENOMIC DNA]</scope>
    <source>
        <strain evidence="5 6">S88</strain>
    </source>
</reference>
<comment type="similarity">
    <text evidence="2">Belongs to the class-V pyridoxal-phosphate-dependent aminotransferase family.</text>
</comment>
<dbReference type="InterPro" id="IPR015424">
    <property type="entry name" value="PyrdxlP-dep_Trfase"/>
</dbReference>
<dbReference type="GO" id="GO:0008483">
    <property type="term" value="F:transaminase activity"/>
    <property type="evidence" value="ECO:0007669"/>
    <property type="project" value="UniProtKB-KW"/>
</dbReference>
<keyword evidence="3" id="KW-0663">Pyridoxal phosphate</keyword>
<dbReference type="InterPro" id="IPR024169">
    <property type="entry name" value="SP_NH2Trfase/AEP_transaminase"/>
</dbReference>
<dbReference type="Proteomes" id="UP001364156">
    <property type="component" value="Chromosome"/>
</dbReference>
<evidence type="ECO:0000313" key="6">
    <source>
        <dbReference type="Proteomes" id="UP001364156"/>
    </source>
</evidence>
<protein>
    <submittedName>
        <fullName evidence="5">Aminotransferase class V-fold PLP-dependent enzyme</fullName>
    </submittedName>
</protein>
<accession>A0ABZ2HJ20</accession>
<sequence>MNGAGGRPYLAIPGPSIMPDRVLQAMHRPAPDIYSGALVDSIPPLVDDLRAVARTKGQAAIYIGNGHAGWEAAMANTLQPGDKVLFLATGRFAYSWSEMAEGLGIAFDVLDFGRQSPVDPDRVETALREDKSHDIKAVMVCHVDTSTSVRNDIPAIRAAMDAAGHPALLFADCIASLACDRFEMDAWGVDVTMAASQKGLMTPPGLAYVFFNEKAAQARIRIDRVSRYWDWVPRSRPEMFYQYFMGTAPTHHIFGLRAALDMIAEEGLDAVWTRHERLAHAIWAACEIWAQDGPLRLNIANQDHRSRAVTSLSLDGQNGTRLRQWLEAEMGLTLGIGLGMETPDDPGSDRAFRIGHMGHVNGQAVLGVLGAMEAGLKALNIPHGVGGIDAAARVLAKGSKTMPDAKAAE</sequence>
<dbReference type="Gene3D" id="3.90.1150.10">
    <property type="entry name" value="Aspartate Aminotransferase, domain 1"/>
    <property type="match status" value="1"/>
</dbReference>
<dbReference type="PANTHER" id="PTHR21152:SF40">
    <property type="entry name" value="ALANINE--GLYOXYLATE AMINOTRANSFERASE"/>
    <property type="match status" value="1"/>
</dbReference>
<keyword evidence="5" id="KW-0032">Aminotransferase</keyword>
<comment type="cofactor">
    <cofactor evidence="1">
        <name>pyridoxal 5'-phosphate</name>
        <dbReference type="ChEBI" id="CHEBI:597326"/>
    </cofactor>
</comment>
<dbReference type="SUPFAM" id="SSF53383">
    <property type="entry name" value="PLP-dependent transferases"/>
    <property type="match status" value="1"/>
</dbReference>
<dbReference type="InterPro" id="IPR015422">
    <property type="entry name" value="PyrdxlP-dep_Trfase_small"/>
</dbReference>
<dbReference type="PIRSF" id="PIRSF000524">
    <property type="entry name" value="SPT"/>
    <property type="match status" value="1"/>
</dbReference>
<feature type="domain" description="Aminotransferase class V" evidence="4">
    <location>
        <begin position="73"/>
        <end position="332"/>
    </location>
</feature>
<dbReference type="EMBL" id="CP146069">
    <property type="protein sequence ID" value="WWR47740.1"/>
    <property type="molecule type" value="Genomic_DNA"/>
</dbReference>
<evidence type="ECO:0000313" key="5">
    <source>
        <dbReference type="EMBL" id="WWR47740.1"/>
    </source>
</evidence>